<reference evidence="4 6" key="2">
    <citation type="journal article" date="2017" name="BMC Genomics">
        <title>Genomic analysis of methanogenic archaea reveals a shift towards energy conservation.</title>
        <authorList>
            <person name="Gilmore S.P."/>
            <person name="Henske J.K."/>
            <person name="Sexton J.A."/>
            <person name="Solomon K.V."/>
            <person name="Seppala S."/>
            <person name="Yoo J.I."/>
            <person name="Huyett L.M."/>
            <person name="Pressman A."/>
            <person name="Cogan J.Z."/>
            <person name="Kivenson V."/>
            <person name="Peng X."/>
            <person name="Tan Y."/>
            <person name="Valentine D.L."/>
            <person name="O'Malley M.A."/>
        </authorList>
    </citation>
    <scope>NUCLEOTIDE SEQUENCE [LARGE SCALE GENOMIC DNA]</scope>
    <source>
        <strain evidence="4 6">1R-7</strain>
    </source>
</reference>
<evidence type="ECO:0000256" key="2">
    <source>
        <dbReference type="ARBA" id="ARBA00022917"/>
    </source>
</evidence>
<comment type="function">
    <text evidence="3">Binds to the 50S ribosomal subunit and prevents its association with the 30S ribosomal subunit to form the 70S initiation complex.</text>
</comment>
<keyword evidence="2 3" id="KW-0648">Protein biosynthesis</keyword>
<dbReference type="Proteomes" id="UP000246004">
    <property type="component" value="Unassembled WGS sequence"/>
</dbReference>
<dbReference type="RefSeq" id="WP_095608091.1">
    <property type="nucleotide sequence ID" value="NZ_CAUHCB010000001.1"/>
</dbReference>
<evidence type="ECO:0000256" key="1">
    <source>
        <dbReference type="ARBA" id="ARBA00022540"/>
    </source>
</evidence>
<reference evidence="5 7" key="1">
    <citation type="submission" date="2016-04" db="EMBL/GenBank/DDBJ databases">
        <title>Genome sequence of Methanosphaera cuniculi DSM 4103.</title>
        <authorList>
            <person name="Poehlein A."/>
            <person name="Seedorf H."/>
            <person name="Daniel R."/>
        </authorList>
    </citation>
    <scope>NUCLEOTIDE SEQUENCE [LARGE SCALE GENOMIC DNA]</scope>
    <source>
        <strain evidence="5 7">DSM 4103</strain>
    </source>
</reference>
<dbReference type="InterPro" id="IPR002769">
    <property type="entry name" value="eIF6"/>
</dbReference>
<comment type="caution">
    <text evidence="4">The sequence shown here is derived from an EMBL/GenBank/DDBJ whole genome shotgun (WGS) entry which is preliminary data.</text>
</comment>
<dbReference type="PANTHER" id="PTHR10784">
    <property type="entry name" value="TRANSLATION INITIATION FACTOR 6"/>
    <property type="match status" value="1"/>
</dbReference>
<dbReference type="Proteomes" id="UP000217528">
    <property type="component" value="Unassembled WGS sequence"/>
</dbReference>
<name>A0A2A2HFC8_9EURY</name>
<evidence type="ECO:0000313" key="5">
    <source>
        <dbReference type="EMBL" id="PWL08760.1"/>
    </source>
</evidence>
<dbReference type="GO" id="GO:0043022">
    <property type="term" value="F:ribosome binding"/>
    <property type="evidence" value="ECO:0007669"/>
    <property type="project" value="InterPro"/>
</dbReference>
<dbReference type="GO" id="GO:0003743">
    <property type="term" value="F:translation initiation factor activity"/>
    <property type="evidence" value="ECO:0007669"/>
    <property type="project" value="UniProtKB-UniRule"/>
</dbReference>
<dbReference type="EMBL" id="LMVN01000003">
    <property type="protein sequence ID" value="PAV08028.1"/>
    <property type="molecule type" value="Genomic_DNA"/>
</dbReference>
<evidence type="ECO:0000313" key="6">
    <source>
        <dbReference type="Proteomes" id="UP000217528"/>
    </source>
</evidence>
<dbReference type="Gene3D" id="3.75.10.10">
    <property type="entry name" value="L-arginine/glycine Amidinotransferase, Chain A"/>
    <property type="match status" value="1"/>
</dbReference>
<evidence type="ECO:0000256" key="3">
    <source>
        <dbReference type="HAMAP-Rule" id="MF_00032"/>
    </source>
</evidence>
<dbReference type="Pfam" id="PF01912">
    <property type="entry name" value="eIF-6"/>
    <property type="match status" value="1"/>
</dbReference>
<organism evidence="4 6">
    <name type="scientific">Methanosphaera cuniculi</name>
    <dbReference type="NCBI Taxonomy" id="1077256"/>
    <lineage>
        <taxon>Archaea</taxon>
        <taxon>Methanobacteriati</taxon>
        <taxon>Methanobacteriota</taxon>
        <taxon>Methanomada group</taxon>
        <taxon>Methanobacteria</taxon>
        <taxon>Methanobacteriales</taxon>
        <taxon>Methanobacteriaceae</taxon>
        <taxon>Methanosphaera</taxon>
    </lineage>
</organism>
<comment type="similarity">
    <text evidence="3">Belongs to the eIF-6 family.</text>
</comment>
<evidence type="ECO:0000313" key="7">
    <source>
        <dbReference type="Proteomes" id="UP000246004"/>
    </source>
</evidence>
<dbReference type="NCBIfam" id="NF003133">
    <property type="entry name" value="PRK04046.2-5"/>
    <property type="match status" value="1"/>
</dbReference>
<accession>A0A2A2HFC8</accession>
<dbReference type="OrthoDB" id="33582at2157"/>
<dbReference type="AlphaFoldDB" id="A0A2A2HFC8"/>
<evidence type="ECO:0000313" key="4">
    <source>
        <dbReference type="EMBL" id="PAV08028.1"/>
    </source>
</evidence>
<dbReference type="NCBIfam" id="TIGR00323">
    <property type="entry name" value="eIF-6"/>
    <property type="match status" value="1"/>
</dbReference>
<keyword evidence="1 3" id="KW-0396">Initiation factor</keyword>
<dbReference type="PIRSF" id="PIRSF006413">
    <property type="entry name" value="IF-6"/>
    <property type="match status" value="1"/>
</dbReference>
<keyword evidence="6" id="KW-1185">Reference proteome</keyword>
<dbReference type="EMBL" id="LWMS01000010">
    <property type="protein sequence ID" value="PWL08760.1"/>
    <property type="molecule type" value="Genomic_DNA"/>
</dbReference>
<proteinExistence type="inferred from homology"/>
<gene>
    <name evidence="3" type="primary">eif6</name>
    <name evidence="4" type="ORF">ASJ82_05115</name>
    <name evidence="5" type="ORF">MSCUN_04740</name>
</gene>
<dbReference type="GO" id="GO:0042256">
    <property type="term" value="P:cytosolic ribosome assembly"/>
    <property type="evidence" value="ECO:0007669"/>
    <property type="project" value="InterPro"/>
</dbReference>
<dbReference type="SUPFAM" id="SSF55909">
    <property type="entry name" value="Pentein"/>
    <property type="match status" value="1"/>
</dbReference>
<protein>
    <recommendedName>
        <fullName evidence="3">Translation initiation factor 6</fullName>
        <shortName evidence="3">aIF-6</shortName>
    </recommendedName>
</protein>
<sequence length="224" mass="23451">MIQRFDIDGNPNLGVSILAKDNVAIISPRLQDSYVKTIEETLDVPIIKTPICGSNLAGALMAGNTKSLLVSEYAYDHELNTIREHGIDVNVIPGSLTAIGNVIVANDNGAIVNPKLSSEAQEIIKDSLDVEVVSTTIAGLDIVGSAVAATNKGALVHPDASDEELDLVEDVLGVPTEIGTVNRGVKLVGACIIANSNGVIVGEKTTGPELARIDQVFNLFEGTL</sequence>
<dbReference type="SMART" id="SM00654">
    <property type="entry name" value="eIF6"/>
    <property type="match status" value="1"/>
</dbReference>
<dbReference type="HAMAP" id="MF_00032">
    <property type="entry name" value="eIF_6"/>
    <property type="match status" value="1"/>
</dbReference>